<organism evidence="6 7">
    <name type="scientific">Devosia ginsengisoli</name>
    <dbReference type="NCBI Taxonomy" id="400770"/>
    <lineage>
        <taxon>Bacteria</taxon>
        <taxon>Pseudomonadati</taxon>
        <taxon>Pseudomonadota</taxon>
        <taxon>Alphaproteobacteria</taxon>
        <taxon>Hyphomicrobiales</taxon>
        <taxon>Devosiaceae</taxon>
        <taxon>Devosia</taxon>
    </lineage>
</organism>
<comment type="subcellular location">
    <subcellularLocation>
        <location evidence="1">Endomembrane system</location>
        <topology evidence="1">Multi-pass membrane protein</topology>
    </subcellularLocation>
</comment>
<feature type="transmembrane region" description="Helical" evidence="5">
    <location>
        <begin position="78"/>
        <end position="109"/>
    </location>
</feature>
<dbReference type="PANTHER" id="PTHR12714:SF24">
    <property type="entry name" value="SLR1182 PROTEIN"/>
    <property type="match status" value="1"/>
</dbReference>
<keyword evidence="4 5" id="KW-0472">Membrane</keyword>
<keyword evidence="3 5" id="KW-1133">Transmembrane helix</keyword>
<protein>
    <submittedName>
        <fullName evidence="6">Isoprenylcysteine carboxylmethyltransferase family protein</fullName>
    </submittedName>
</protein>
<dbReference type="OrthoDB" id="9811969at2"/>
<dbReference type="Gene3D" id="1.20.120.1630">
    <property type="match status" value="1"/>
</dbReference>
<dbReference type="AlphaFoldDB" id="A0A5B8M0L9"/>
<dbReference type="InterPro" id="IPR007318">
    <property type="entry name" value="Phopholipid_MeTrfase"/>
</dbReference>
<dbReference type="EMBL" id="CP042304">
    <property type="protein sequence ID" value="QDZ13365.1"/>
    <property type="molecule type" value="Genomic_DNA"/>
</dbReference>
<dbReference type="GO" id="GO:0008168">
    <property type="term" value="F:methyltransferase activity"/>
    <property type="evidence" value="ECO:0007669"/>
    <property type="project" value="UniProtKB-KW"/>
</dbReference>
<evidence type="ECO:0000256" key="3">
    <source>
        <dbReference type="ARBA" id="ARBA00022989"/>
    </source>
</evidence>
<reference evidence="6 7" key="1">
    <citation type="submission" date="2019-07" db="EMBL/GenBank/DDBJ databases">
        <title>Full genome sequence of Devosia sp. Gsoil 520.</title>
        <authorList>
            <person name="Im W.-T."/>
        </authorList>
    </citation>
    <scope>NUCLEOTIDE SEQUENCE [LARGE SCALE GENOMIC DNA]</scope>
    <source>
        <strain evidence="6 7">Gsoil 520</strain>
    </source>
</reference>
<dbReference type="Proteomes" id="UP000315364">
    <property type="component" value="Chromosome"/>
</dbReference>
<accession>A0A5B8M0L9</accession>
<gene>
    <name evidence="6" type="ORF">FPZ08_18425</name>
</gene>
<evidence type="ECO:0000313" key="6">
    <source>
        <dbReference type="EMBL" id="QDZ13365.1"/>
    </source>
</evidence>
<evidence type="ECO:0000313" key="7">
    <source>
        <dbReference type="Proteomes" id="UP000315364"/>
    </source>
</evidence>
<dbReference type="GO" id="GO:0032259">
    <property type="term" value="P:methylation"/>
    <property type="evidence" value="ECO:0007669"/>
    <property type="project" value="UniProtKB-KW"/>
</dbReference>
<keyword evidence="2 5" id="KW-0812">Transmembrane</keyword>
<evidence type="ECO:0000256" key="1">
    <source>
        <dbReference type="ARBA" id="ARBA00004127"/>
    </source>
</evidence>
<sequence>MVVAGVLLLDFVAPLPLLPPAGLTAPLTWAGVILALGGFALEMLAAQALTAAGTTTRPNAVPEALVTSGPFRWSRNPFYIGLLLVLAGACLALSLEWALLGLPLLWLLLDRFVVPHEEARLAQGFGAEWFTYAGATRRWL</sequence>
<name>A0A5B8M0L9_9HYPH</name>
<dbReference type="GO" id="GO:0012505">
    <property type="term" value="C:endomembrane system"/>
    <property type="evidence" value="ECO:0007669"/>
    <property type="project" value="UniProtKB-SubCell"/>
</dbReference>
<dbReference type="Pfam" id="PF04191">
    <property type="entry name" value="PEMT"/>
    <property type="match status" value="1"/>
</dbReference>
<keyword evidence="6" id="KW-0489">Methyltransferase</keyword>
<evidence type="ECO:0000256" key="2">
    <source>
        <dbReference type="ARBA" id="ARBA00022692"/>
    </source>
</evidence>
<keyword evidence="6" id="KW-0808">Transferase</keyword>
<dbReference type="KEGG" id="dea:FPZ08_18425"/>
<evidence type="ECO:0000256" key="5">
    <source>
        <dbReference type="SAM" id="Phobius"/>
    </source>
</evidence>
<keyword evidence="7" id="KW-1185">Reference proteome</keyword>
<evidence type="ECO:0000256" key="4">
    <source>
        <dbReference type="ARBA" id="ARBA00023136"/>
    </source>
</evidence>
<dbReference type="PANTHER" id="PTHR12714">
    <property type="entry name" value="PROTEIN-S ISOPRENYLCYSTEINE O-METHYLTRANSFERASE"/>
    <property type="match status" value="1"/>
</dbReference>
<proteinExistence type="predicted"/>